<dbReference type="InterPro" id="IPR036188">
    <property type="entry name" value="FAD/NAD-bd_sf"/>
</dbReference>
<dbReference type="Pfam" id="PF01494">
    <property type="entry name" value="FAD_binding_3"/>
    <property type="match status" value="1"/>
</dbReference>
<evidence type="ECO:0000256" key="2">
    <source>
        <dbReference type="ARBA" id="ARBA00022630"/>
    </source>
</evidence>
<feature type="domain" description="FAD-binding" evidence="4">
    <location>
        <begin position="22"/>
        <end position="353"/>
    </location>
</feature>
<dbReference type="EMBL" id="JBHSYM010000060">
    <property type="protein sequence ID" value="MFC7015141.1"/>
    <property type="molecule type" value="Genomic_DNA"/>
</dbReference>
<keyword evidence="5" id="KW-0503">Monooxygenase</keyword>
<dbReference type="InterPro" id="IPR002938">
    <property type="entry name" value="FAD-bd"/>
</dbReference>
<dbReference type="Gene3D" id="3.40.30.120">
    <property type="match status" value="1"/>
</dbReference>
<dbReference type="Gene3D" id="3.50.50.60">
    <property type="entry name" value="FAD/NAD(P)-binding domain"/>
    <property type="match status" value="1"/>
</dbReference>
<accession>A0ABW2E4Q2</accession>
<keyword evidence="3" id="KW-0274">FAD</keyword>
<name>A0ABW2E4Q2_9ACTN</name>
<comment type="caution">
    <text evidence="5">The sequence shown here is derived from an EMBL/GenBank/DDBJ whole genome shotgun (WGS) entry which is preliminary data.</text>
</comment>
<organism evidence="5 6">
    <name type="scientific">Streptomyces viridiviolaceus</name>
    <dbReference type="NCBI Taxonomy" id="68282"/>
    <lineage>
        <taxon>Bacteria</taxon>
        <taxon>Bacillati</taxon>
        <taxon>Actinomycetota</taxon>
        <taxon>Actinomycetes</taxon>
        <taxon>Kitasatosporales</taxon>
        <taxon>Streptomycetaceae</taxon>
        <taxon>Streptomyces</taxon>
    </lineage>
</organism>
<dbReference type="Pfam" id="PF21274">
    <property type="entry name" value="Rng_hyd_C"/>
    <property type="match status" value="1"/>
</dbReference>
<dbReference type="PANTHER" id="PTHR43004:SF19">
    <property type="entry name" value="BINDING MONOOXYGENASE, PUTATIVE (JCVI)-RELATED"/>
    <property type="match status" value="1"/>
</dbReference>
<evidence type="ECO:0000259" key="4">
    <source>
        <dbReference type="Pfam" id="PF01494"/>
    </source>
</evidence>
<protein>
    <submittedName>
        <fullName evidence="5">FAD-dependent monooxygenase</fullName>
    </submittedName>
</protein>
<evidence type="ECO:0000313" key="6">
    <source>
        <dbReference type="Proteomes" id="UP001596409"/>
    </source>
</evidence>
<proteinExistence type="predicted"/>
<comment type="cofactor">
    <cofactor evidence="1">
        <name>FAD</name>
        <dbReference type="ChEBI" id="CHEBI:57692"/>
    </cofactor>
</comment>
<gene>
    <name evidence="5" type="ORF">ACFQMH_26230</name>
</gene>
<keyword evidence="5" id="KW-0560">Oxidoreductase</keyword>
<sequence length="499" mass="52675">MHGGEVVRAAAHVWRASVPGTTEVLVVGAGPTGLMLAGDLAAAGVRVTVLERRARTSQLTRAFAVHARTLELLDARGVAGELVATGVRIGRLQMVGSAQLDLARLPSGFPYMLLTPQYETEAVLHGRAKALGADVVTGTEVTGLRQDADGVTLSVRRPDGTRGTLRAGYAVGADGMNSVVREALGLPFPGRAALRSVMLADVRLAAPQAMPVANAVREGIAFVSPLGDGWHRVVAWDRGRQMPVDAPLTLDDVRTITLKALGTDFGMHDPRWLSRFQTDERQAPRYRLGRVFLAGDAAHVHSPAGGQGMNTGLQDAANLAWRLAAAVRGWAPEGLLDGYESERHPIGRTVIRDSGRMMRMALVHSPVVRAVVNAASHAAVAVPPLADRLAAKATGLSIAYPAPPGSHRLAGRRAPDLELARGPGDARRLYEALRSCRFVLVGRHAAPTGWSGRLVTAAPAGPEAPATLLVRPDGYVAWASDGDDRDAVTAALRAWAGPR</sequence>
<dbReference type="GO" id="GO:0004497">
    <property type="term" value="F:monooxygenase activity"/>
    <property type="evidence" value="ECO:0007669"/>
    <property type="project" value="UniProtKB-KW"/>
</dbReference>
<reference evidence="6" key="1">
    <citation type="journal article" date="2019" name="Int. J. Syst. Evol. Microbiol.">
        <title>The Global Catalogue of Microorganisms (GCM) 10K type strain sequencing project: providing services to taxonomists for standard genome sequencing and annotation.</title>
        <authorList>
            <consortium name="The Broad Institute Genomics Platform"/>
            <consortium name="The Broad Institute Genome Sequencing Center for Infectious Disease"/>
            <person name="Wu L."/>
            <person name="Ma J."/>
        </authorList>
    </citation>
    <scope>NUCLEOTIDE SEQUENCE [LARGE SCALE GENOMIC DNA]</scope>
    <source>
        <strain evidence="6">JCM 4855</strain>
    </source>
</reference>
<dbReference type="Gene3D" id="3.30.70.2450">
    <property type="match status" value="1"/>
</dbReference>
<dbReference type="Proteomes" id="UP001596409">
    <property type="component" value="Unassembled WGS sequence"/>
</dbReference>
<dbReference type="PRINTS" id="PR00420">
    <property type="entry name" value="RNGMNOXGNASE"/>
</dbReference>
<evidence type="ECO:0000256" key="3">
    <source>
        <dbReference type="ARBA" id="ARBA00022827"/>
    </source>
</evidence>
<dbReference type="InterPro" id="IPR050641">
    <property type="entry name" value="RIFMO-like"/>
</dbReference>
<keyword evidence="2" id="KW-0285">Flavoprotein</keyword>
<keyword evidence="6" id="KW-1185">Reference proteome</keyword>
<evidence type="ECO:0000313" key="5">
    <source>
        <dbReference type="EMBL" id="MFC7015141.1"/>
    </source>
</evidence>
<dbReference type="PANTHER" id="PTHR43004">
    <property type="entry name" value="TRK SYSTEM POTASSIUM UPTAKE PROTEIN"/>
    <property type="match status" value="1"/>
</dbReference>
<evidence type="ECO:0000256" key="1">
    <source>
        <dbReference type="ARBA" id="ARBA00001974"/>
    </source>
</evidence>
<dbReference type="SUPFAM" id="SSF51905">
    <property type="entry name" value="FAD/NAD(P)-binding domain"/>
    <property type="match status" value="1"/>
</dbReference>
<dbReference type="RefSeq" id="WP_189873703.1">
    <property type="nucleotide sequence ID" value="NZ_BMWA01000013.1"/>
</dbReference>